<keyword evidence="7 10" id="KW-0472">Membrane</keyword>
<gene>
    <name evidence="12" type="ORF">Taro_011393</name>
</gene>
<dbReference type="OrthoDB" id="408954at2759"/>
<dbReference type="GO" id="GO:0016491">
    <property type="term" value="F:oxidoreductase activity"/>
    <property type="evidence" value="ECO:0007669"/>
    <property type="project" value="InterPro"/>
</dbReference>
<dbReference type="GO" id="GO:0005506">
    <property type="term" value="F:iron ion binding"/>
    <property type="evidence" value="ECO:0007669"/>
    <property type="project" value="InterPro"/>
</dbReference>
<evidence type="ECO:0000256" key="8">
    <source>
        <dbReference type="ARBA" id="ARBA00023239"/>
    </source>
</evidence>
<evidence type="ECO:0000256" key="10">
    <source>
        <dbReference type="SAM" id="Phobius"/>
    </source>
</evidence>
<evidence type="ECO:0000256" key="2">
    <source>
        <dbReference type="ARBA" id="ARBA00009324"/>
    </source>
</evidence>
<keyword evidence="13" id="KW-1185">Reference proteome</keyword>
<comment type="subcellular location">
    <subcellularLocation>
        <location evidence="1">Endoplasmic reticulum membrane</location>
        <topology evidence="1">Multi-pass membrane protein</topology>
    </subcellularLocation>
</comment>
<evidence type="ECO:0000259" key="11">
    <source>
        <dbReference type="Pfam" id="PF04116"/>
    </source>
</evidence>
<evidence type="ECO:0000256" key="1">
    <source>
        <dbReference type="ARBA" id="ARBA00004477"/>
    </source>
</evidence>
<evidence type="ECO:0000313" key="13">
    <source>
        <dbReference type="Proteomes" id="UP000652761"/>
    </source>
</evidence>
<dbReference type="GO" id="GO:0071771">
    <property type="term" value="F:aldehyde oxygenase (deformylating) activity"/>
    <property type="evidence" value="ECO:0007669"/>
    <property type="project" value="UniProtKB-EC"/>
</dbReference>
<dbReference type="GO" id="GO:0008610">
    <property type="term" value="P:lipid biosynthetic process"/>
    <property type="evidence" value="ECO:0007669"/>
    <property type="project" value="InterPro"/>
</dbReference>
<feature type="domain" description="Fatty acid hydroxylase" evidence="11">
    <location>
        <begin position="99"/>
        <end position="235"/>
    </location>
</feature>
<comment type="catalytic activity">
    <reaction evidence="9">
        <text>a long-chain fatty aldehyde + 2 NADPH + O2 + H(+) = a long-chain alkane + formate + 2 NADP(+) + H2O</text>
        <dbReference type="Rhea" id="RHEA:21440"/>
        <dbReference type="ChEBI" id="CHEBI:15377"/>
        <dbReference type="ChEBI" id="CHEBI:15378"/>
        <dbReference type="ChEBI" id="CHEBI:15379"/>
        <dbReference type="ChEBI" id="CHEBI:15740"/>
        <dbReference type="ChEBI" id="CHEBI:17176"/>
        <dbReference type="ChEBI" id="CHEBI:57783"/>
        <dbReference type="ChEBI" id="CHEBI:58349"/>
        <dbReference type="ChEBI" id="CHEBI:83563"/>
        <dbReference type="EC" id="4.1.99.5"/>
    </reaction>
</comment>
<feature type="transmembrane region" description="Helical" evidence="10">
    <location>
        <begin position="89"/>
        <end position="112"/>
    </location>
</feature>
<dbReference type="EMBL" id="NMUH01000425">
    <property type="protein sequence ID" value="MQL78953.1"/>
    <property type="molecule type" value="Genomic_DNA"/>
</dbReference>
<evidence type="ECO:0000256" key="5">
    <source>
        <dbReference type="ARBA" id="ARBA00022824"/>
    </source>
</evidence>
<name>A0A843UCG3_COLES</name>
<sequence>MVEMADLSDEVLATFVPIIVYWVASGIYTMLGMVEKYRLHTQAEEDSKNLVTRGQVIRGVLLQQALQASVSLFFGWLSHDPDAAAKAATLSYFAVGRQFFIAMLVFDAWQFLMHRLMHHNKFLYRTLHARHHRLVVPYAYGAQYNHPIDGLIIETMSAGLGYAISGMTPRTSIFFFSLSVLKAVDDHCGLYIPWNPIHVLFKNNAAYHDIHHQLAGAKYNHAQAFFVVWDQIFGSYMPYKLEKRADGGYRMVIGKED</sequence>
<proteinExistence type="inferred from homology"/>
<evidence type="ECO:0000256" key="7">
    <source>
        <dbReference type="ARBA" id="ARBA00023136"/>
    </source>
</evidence>
<dbReference type="GO" id="GO:0005789">
    <property type="term" value="C:endoplasmic reticulum membrane"/>
    <property type="evidence" value="ECO:0007669"/>
    <property type="project" value="UniProtKB-SubCell"/>
</dbReference>
<dbReference type="Pfam" id="PF04116">
    <property type="entry name" value="FA_hydroxylase"/>
    <property type="match status" value="1"/>
</dbReference>
<dbReference type="AlphaFoldDB" id="A0A843UCG3"/>
<protein>
    <recommendedName>
        <fullName evidence="3">aldehyde oxygenase (deformylating)</fullName>
        <ecNumber evidence="3">4.1.99.5</ecNumber>
    </recommendedName>
</protein>
<evidence type="ECO:0000313" key="12">
    <source>
        <dbReference type="EMBL" id="MQL78953.1"/>
    </source>
</evidence>
<comment type="similarity">
    <text evidence="2">Belongs to the sterol desaturase family.</text>
</comment>
<reference evidence="12" key="1">
    <citation type="submission" date="2017-07" db="EMBL/GenBank/DDBJ databases">
        <title>Taro Niue Genome Assembly and Annotation.</title>
        <authorList>
            <person name="Atibalentja N."/>
            <person name="Keating K."/>
            <person name="Fields C.J."/>
        </authorList>
    </citation>
    <scope>NUCLEOTIDE SEQUENCE</scope>
    <source>
        <strain evidence="12">Niue_2</strain>
        <tissue evidence="12">Leaf</tissue>
    </source>
</reference>
<dbReference type="EC" id="4.1.99.5" evidence="3"/>
<keyword evidence="5" id="KW-0256">Endoplasmic reticulum</keyword>
<evidence type="ECO:0000256" key="4">
    <source>
        <dbReference type="ARBA" id="ARBA00022692"/>
    </source>
</evidence>
<dbReference type="InterPro" id="IPR006694">
    <property type="entry name" value="Fatty_acid_hydroxylase"/>
</dbReference>
<evidence type="ECO:0000256" key="9">
    <source>
        <dbReference type="ARBA" id="ARBA00047909"/>
    </source>
</evidence>
<dbReference type="InterPro" id="IPR050307">
    <property type="entry name" value="Sterol_Desaturase_Related"/>
</dbReference>
<accession>A0A843UCG3</accession>
<evidence type="ECO:0000256" key="6">
    <source>
        <dbReference type="ARBA" id="ARBA00022989"/>
    </source>
</evidence>
<keyword evidence="6 10" id="KW-1133">Transmembrane helix</keyword>
<dbReference type="Proteomes" id="UP000652761">
    <property type="component" value="Unassembled WGS sequence"/>
</dbReference>
<dbReference type="PANTHER" id="PTHR11863">
    <property type="entry name" value="STEROL DESATURASE"/>
    <property type="match status" value="1"/>
</dbReference>
<comment type="caution">
    <text evidence="12">The sequence shown here is derived from an EMBL/GenBank/DDBJ whole genome shotgun (WGS) entry which is preliminary data.</text>
</comment>
<evidence type="ECO:0000256" key="3">
    <source>
        <dbReference type="ARBA" id="ARBA00013146"/>
    </source>
</evidence>
<dbReference type="SMR" id="A0A843UCG3"/>
<organism evidence="12 13">
    <name type="scientific">Colocasia esculenta</name>
    <name type="common">Wild taro</name>
    <name type="synonym">Arum esculentum</name>
    <dbReference type="NCBI Taxonomy" id="4460"/>
    <lineage>
        <taxon>Eukaryota</taxon>
        <taxon>Viridiplantae</taxon>
        <taxon>Streptophyta</taxon>
        <taxon>Embryophyta</taxon>
        <taxon>Tracheophyta</taxon>
        <taxon>Spermatophyta</taxon>
        <taxon>Magnoliopsida</taxon>
        <taxon>Liliopsida</taxon>
        <taxon>Araceae</taxon>
        <taxon>Aroideae</taxon>
        <taxon>Colocasieae</taxon>
        <taxon>Colocasia</taxon>
    </lineage>
</organism>
<keyword evidence="8" id="KW-0456">Lyase</keyword>
<feature type="transmembrane region" description="Helical" evidence="10">
    <location>
        <begin position="12"/>
        <end position="34"/>
    </location>
</feature>
<keyword evidence="4 10" id="KW-0812">Transmembrane</keyword>